<dbReference type="RefSeq" id="WP_089837563.1">
    <property type="nucleotide sequence ID" value="NZ_FNBN01000010.1"/>
</dbReference>
<dbReference type="PANTHER" id="PTHR43877">
    <property type="entry name" value="AMINOALKYLPHOSPHONATE N-ACETYLTRANSFERASE-RELATED-RELATED"/>
    <property type="match status" value="1"/>
</dbReference>
<keyword evidence="2" id="KW-0012">Acyltransferase</keyword>
<dbReference type="Gene3D" id="3.40.630.30">
    <property type="match status" value="1"/>
</dbReference>
<dbReference type="InterPro" id="IPR016181">
    <property type="entry name" value="Acyl_CoA_acyltransferase"/>
</dbReference>
<dbReference type="GO" id="GO:0016747">
    <property type="term" value="F:acyltransferase activity, transferring groups other than amino-acyl groups"/>
    <property type="evidence" value="ECO:0007669"/>
    <property type="project" value="InterPro"/>
</dbReference>
<name>A0A1G8B6Z1_CHIFI</name>
<dbReference type="SUPFAM" id="SSF55729">
    <property type="entry name" value="Acyl-CoA N-acyltransferases (Nat)"/>
    <property type="match status" value="1"/>
</dbReference>
<dbReference type="CDD" id="cd04301">
    <property type="entry name" value="NAT_SF"/>
    <property type="match status" value="1"/>
</dbReference>
<sequence length="143" mass="16367">MKIVKAQTTEDIELAKEAILQFRPNVNPVSLIEQVQQMMQEERFELVYVLSEDSKKAVAFTGFRTLHHLMTGKIIYIDDLFTLPEYRGHGYAGALLDYVHQQAKERGIENVHLDSGYALHPAHRLYLSKGYVMACHHLAKGIK</sequence>
<evidence type="ECO:0000256" key="2">
    <source>
        <dbReference type="ARBA" id="ARBA00023315"/>
    </source>
</evidence>
<dbReference type="STRING" id="104663.SAMN04488121_110169"/>
<dbReference type="OrthoDB" id="9805924at2"/>
<dbReference type="EMBL" id="FNBN01000010">
    <property type="protein sequence ID" value="SDH28967.1"/>
    <property type="molecule type" value="Genomic_DNA"/>
</dbReference>
<dbReference type="InterPro" id="IPR000182">
    <property type="entry name" value="GNAT_dom"/>
</dbReference>
<dbReference type="PANTHER" id="PTHR43877:SF2">
    <property type="entry name" value="AMINOALKYLPHOSPHONATE N-ACETYLTRANSFERASE-RELATED"/>
    <property type="match status" value="1"/>
</dbReference>
<dbReference type="AlphaFoldDB" id="A0A1G8B6Z1"/>
<evidence type="ECO:0000313" key="4">
    <source>
        <dbReference type="EMBL" id="SDH28967.1"/>
    </source>
</evidence>
<gene>
    <name evidence="4" type="ORF">SAMN04488121_110169</name>
</gene>
<dbReference type="InterPro" id="IPR050832">
    <property type="entry name" value="Bact_Acetyltransf"/>
</dbReference>
<evidence type="ECO:0000256" key="1">
    <source>
        <dbReference type="ARBA" id="ARBA00022679"/>
    </source>
</evidence>
<protein>
    <submittedName>
        <fullName evidence="4">Acetyltransferase (GNAT) domain-containing protein</fullName>
    </submittedName>
</protein>
<dbReference type="PROSITE" id="PS51186">
    <property type="entry name" value="GNAT"/>
    <property type="match status" value="1"/>
</dbReference>
<organism evidence="4 5">
    <name type="scientific">Chitinophaga filiformis</name>
    <name type="common">Myxococcus filiformis</name>
    <name type="synonym">Flexibacter filiformis</name>
    <dbReference type="NCBI Taxonomy" id="104663"/>
    <lineage>
        <taxon>Bacteria</taxon>
        <taxon>Pseudomonadati</taxon>
        <taxon>Bacteroidota</taxon>
        <taxon>Chitinophagia</taxon>
        <taxon>Chitinophagales</taxon>
        <taxon>Chitinophagaceae</taxon>
        <taxon>Chitinophaga</taxon>
    </lineage>
</organism>
<accession>A0A1G8B6Z1</accession>
<feature type="domain" description="N-acetyltransferase" evidence="3">
    <location>
        <begin position="1"/>
        <end position="143"/>
    </location>
</feature>
<evidence type="ECO:0000313" key="5">
    <source>
        <dbReference type="Proteomes" id="UP000199045"/>
    </source>
</evidence>
<keyword evidence="1 4" id="KW-0808">Transferase</keyword>
<dbReference type="Proteomes" id="UP000199045">
    <property type="component" value="Unassembled WGS sequence"/>
</dbReference>
<reference evidence="4 5" key="1">
    <citation type="submission" date="2016-10" db="EMBL/GenBank/DDBJ databases">
        <authorList>
            <person name="de Groot N.N."/>
        </authorList>
    </citation>
    <scope>NUCLEOTIDE SEQUENCE [LARGE SCALE GENOMIC DNA]</scope>
    <source>
        <strain evidence="4 5">DSM 527</strain>
    </source>
</reference>
<proteinExistence type="predicted"/>
<evidence type="ECO:0000259" key="3">
    <source>
        <dbReference type="PROSITE" id="PS51186"/>
    </source>
</evidence>
<dbReference type="Pfam" id="PF00583">
    <property type="entry name" value="Acetyltransf_1"/>
    <property type="match status" value="1"/>
</dbReference>